<reference evidence="1" key="1">
    <citation type="submission" date="2019-08" db="EMBL/GenBank/DDBJ databases">
        <authorList>
            <person name="Kucharzyk K."/>
            <person name="Murdoch R.W."/>
            <person name="Higgins S."/>
            <person name="Loffler F."/>
        </authorList>
    </citation>
    <scope>NUCLEOTIDE SEQUENCE</scope>
</reference>
<evidence type="ECO:0000313" key="1">
    <source>
        <dbReference type="EMBL" id="MPN24109.1"/>
    </source>
</evidence>
<dbReference type="AlphaFoldDB" id="A0A645GEA5"/>
<proteinExistence type="predicted"/>
<name>A0A645GEA5_9ZZZZ</name>
<organism evidence="1">
    <name type="scientific">bioreactor metagenome</name>
    <dbReference type="NCBI Taxonomy" id="1076179"/>
    <lineage>
        <taxon>unclassified sequences</taxon>
        <taxon>metagenomes</taxon>
        <taxon>ecological metagenomes</taxon>
    </lineage>
</organism>
<dbReference type="EMBL" id="VSSQ01072830">
    <property type="protein sequence ID" value="MPN24109.1"/>
    <property type="molecule type" value="Genomic_DNA"/>
</dbReference>
<protein>
    <submittedName>
        <fullName evidence="1">Uncharacterized protein</fullName>
    </submittedName>
</protein>
<comment type="caution">
    <text evidence="1">The sequence shown here is derived from an EMBL/GenBank/DDBJ whole genome shotgun (WGS) entry which is preliminary data.</text>
</comment>
<accession>A0A645GEA5</accession>
<gene>
    <name evidence="1" type="ORF">SDC9_171503</name>
</gene>
<sequence length="88" mass="9790">MHFGVTQPVEEVLGQMTERHQFGGVEESSTTLDGVKAAKDVVQQPPVIRVLFQIDQLVVHIGQEIMGFLQEILQEVLHPGEIAHRCCS</sequence>